<dbReference type="EC" id="5.99.1.4" evidence="1"/>
<dbReference type="SUPFAM" id="SSF52833">
    <property type="entry name" value="Thioredoxin-like"/>
    <property type="match status" value="1"/>
</dbReference>
<evidence type="ECO:0000313" key="4">
    <source>
        <dbReference type="EMBL" id="TWG80232.1"/>
    </source>
</evidence>
<dbReference type="AlphaFoldDB" id="A0A562B4Y6"/>
<dbReference type="InterPro" id="IPR014440">
    <property type="entry name" value="HCCAis_GSTk"/>
</dbReference>
<keyword evidence="1 4" id="KW-0413">Isomerase</keyword>
<evidence type="ECO:0000313" key="5">
    <source>
        <dbReference type="Proteomes" id="UP000318141"/>
    </source>
</evidence>
<dbReference type="GO" id="GO:0018845">
    <property type="term" value="F:2-hydroxychromene-2-carboxylate isomerase activity"/>
    <property type="evidence" value="ECO:0007669"/>
    <property type="project" value="UniProtKB-UniRule"/>
</dbReference>
<proteinExistence type="inferred from homology"/>
<dbReference type="GO" id="GO:0004364">
    <property type="term" value="F:glutathione transferase activity"/>
    <property type="evidence" value="ECO:0007669"/>
    <property type="project" value="TreeGrafter"/>
</dbReference>
<keyword evidence="5" id="KW-1185">Reference proteome</keyword>
<feature type="active site" description="Nucleophile" evidence="2">
    <location>
        <position position="31"/>
    </location>
</feature>
<dbReference type="InterPro" id="IPR001853">
    <property type="entry name" value="DSBA-like_thioredoxin_dom"/>
</dbReference>
<reference evidence="4 5" key="1">
    <citation type="submission" date="2019-07" db="EMBL/GenBank/DDBJ databases">
        <title>Genome sequencing of lignin-degrading bacterial isolates.</title>
        <authorList>
            <person name="Gladden J."/>
        </authorList>
    </citation>
    <scope>NUCLEOTIDE SEQUENCE [LARGE SCALE GENOMIC DNA]</scope>
    <source>
        <strain evidence="4 5">J11</strain>
    </source>
</reference>
<dbReference type="EMBL" id="VLJN01000049">
    <property type="protein sequence ID" value="TWG80232.1"/>
    <property type="molecule type" value="Genomic_DNA"/>
</dbReference>
<dbReference type="PIRSF" id="PIRSF006386">
    <property type="entry name" value="HCCAis_GSTk"/>
    <property type="match status" value="1"/>
</dbReference>
<dbReference type="Proteomes" id="UP000318141">
    <property type="component" value="Unassembled WGS sequence"/>
</dbReference>
<organism evidence="4 5">
    <name type="scientific">Cupriavidus gilardii J11</name>
    <dbReference type="NCBI Taxonomy" id="936133"/>
    <lineage>
        <taxon>Bacteria</taxon>
        <taxon>Pseudomonadati</taxon>
        <taxon>Pseudomonadota</taxon>
        <taxon>Betaproteobacteria</taxon>
        <taxon>Burkholderiales</taxon>
        <taxon>Burkholderiaceae</taxon>
        <taxon>Cupriavidus</taxon>
    </lineage>
</organism>
<protein>
    <recommendedName>
        <fullName evidence="1">2-hydroxychromene-2-carboxylate isomerase</fullName>
        <ecNumber evidence="1">5.99.1.4</ecNumber>
    </recommendedName>
</protein>
<dbReference type="GO" id="GO:0004602">
    <property type="term" value="F:glutathione peroxidase activity"/>
    <property type="evidence" value="ECO:0007669"/>
    <property type="project" value="TreeGrafter"/>
</dbReference>
<dbReference type="CDD" id="cd03022">
    <property type="entry name" value="DsbA_HCCA_Iso"/>
    <property type="match status" value="1"/>
</dbReference>
<dbReference type="PANTHER" id="PTHR42943">
    <property type="entry name" value="GLUTATHIONE S-TRANSFERASE KAPPA"/>
    <property type="match status" value="1"/>
</dbReference>
<comment type="catalytic activity">
    <reaction evidence="1">
        <text>2-hydroxychromene-2-carboxylate = (3E)-4-(2-hydroxyphenyl)-2-oxobut-3-enoate</text>
        <dbReference type="Rhea" id="RHEA:27401"/>
        <dbReference type="ChEBI" id="CHEBI:59350"/>
        <dbReference type="ChEBI" id="CHEBI:59353"/>
        <dbReference type="EC" id="5.99.1.4"/>
    </reaction>
</comment>
<evidence type="ECO:0000256" key="2">
    <source>
        <dbReference type="PIRSR" id="PIRSR006386-1"/>
    </source>
</evidence>
<comment type="similarity">
    <text evidence="1">Belongs to the GST superfamily. NadH family.</text>
</comment>
<evidence type="ECO:0000259" key="3">
    <source>
        <dbReference type="Pfam" id="PF01323"/>
    </source>
</evidence>
<evidence type="ECO:0000256" key="1">
    <source>
        <dbReference type="PIRNR" id="PIRNR006386"/>
    </source>
</evidence>
<dbReference type="InterPro" id="IPR044087">
    <property type="entry name" value="NahD-like"/>
</dbReference>
<accession>A0A562B4Y6</accession>
<dbReference type="InterPro" id="IPR036249">
    <property type="entry name" value="Thioredoxin-like_sf"/>
</dbReference>
<dbReference type="GO" id="GO:0006749">
    <property type="term" value="P:glutathione metabolic process"/>
    <property type="evidence" value="ECO:0007669"/>
    <property type="project" value="TreeGrafter"/>
</dbReference>
<feature type="domain" description="DSBA-like thioredoxin" evidence="3">
    <location>
        <begin position="23"/>
        <end position="208"/>
    </location>
</feature>
<dbReference type="PANTHER" id="PTHR42943:SF2">
    <property type="entry name" value="GLUTATHIONE S-TRANSFERASE KAPPA 1"/>
    <property type="match status" value="1"/>
</dbReference>
<dbReference type="Pfam" id="PF01323">
    <property type="entry name" value="DSBA"/>
    <property type="match status" value="1"/>
</dbReference>
<name>A0A562B4Y6_9BURK</name>
<gene>
    <name evidence="4" type="ORF">L602_005300000070</name>
</gene>
<dbReference type="InterPro" id="IPR051924">
    <property type="entry name" value="GST_Kappa/NadH"/>
</dbReference>
<dbReference type="Gene3D" id="3.40.30.10">
    <property type="entry name" value="Glutaredoxin"/>
    <property type="match status" value="1"/>
</dbReference>
<sequence>MSIRAPDALPDILSAPPAARPRIEFWFEFGSNYSYLSVMRIEALADAAGVAVAWKPFLLGPVFRALGWQASPFVAQPAKGAYAMVDTARQCARHGLPWRRPSQFPRRALLPMRVAMLASNEPWMGAFCRAIMTMNFAEDRDIDSVQAVGEALTGLALPSEAILAAAEAAPNKEALRRQTDAALARGIFGAPTFFVGREMFWGNDRLEEALEWARREGGGEGGR</sequence>
<comment type="caution">
    <text evidence="4">The sequence shown here is derived from an EMBL/GenBank/DDBJ whole genome shotgun (WGS) entry which is preliminary data.</text>
</comment>
<dbReference type="GO" id="GO:1901170">
    <property type="term" value="P:naphthalene catabolic process"/>
    <property type="evidence" value="ECO:0007669"/>
    <property type="project" value="InterPro"/>
</dbReference>